<evidence type="ECO:0000313" key="1">
    <source>
        <dbReference type="EMBL" id="KMZ89788.1"/>
    </source>
</evidence>
<evidence type="ECO:0000313" key="2">
    <source>
        <dbReference type="Proteomes" id="UP000053776"/>
    </source>
</evidence>
<reference evidence="1 2" key="1">
    <citation type="submission" date="2011-08" db="EMBL/GenBank/DDBJ databases">
        <title>The Genome Sequence of Plasmodium vivax Mauritania I.</title>
        <authorList>
            <consortium name="The Broad Institute Genome Sequencing Platform"/>
            <consortium name="The Broad Institute Genome Sequencing Center for Infectious Disease"/>
            <person name="Neafsey D."/>
            <person name="Carlton J."/>
            <person name="Barnwell J."/>
            <person name="Collins W."/>
            <person name="Escalante A."/>
            <person name="Mullikin J."/>
            <person name="Saul A."/>
            <person name="Guigo R."/>
            <person name="Camara F."/>
            <person name="Young S.K."/>
            <person name="Zeng Q."/>
            <person name="Gargeya S."/>
            <person name="Fitzgerald M."/>
            <person name="Haas B."/>
            <person name="Abouelleil A."/>
            <person name="Alvarado L."/>
            <person name="Arachchi H.M."/>
            <person name="Berlin A."/>
            <person name="Brown A."/>
            <person name="Chapman S.B."/>
            <person name="Chen Z."/>
            <person name="Dunbar C."/>
            <person name="Freedman E."/>
            <person name="Gearin G."/>
            <person name="Gellesch M."/>
            <person name="Goldberg J."/>
            <person name="Griggs A."/>
            <person name="Gujja S."/>
            <person name="Heiman D."/>
            <person name="Howarth C."/>
            <person name="Larson L."/>
            <person name="Lui A."/>
            <person name="MacDonald P.J.P."/>
            <person name="Montmayeur A."/>
            <person name="Murphy C."/>
            <person name="Neiman D."/>
            <person name="Pearson M."/>
            <person name="Priest M."/>
            <person name="Roberts A."/>
            <person name="Saif S."/>
            <person name="Shea T."/>
            <person name="Shenoy N."/>
            <person name="Sisk P."/>
            <person name="Stolte C."/>
            <person name="Sykes S."/>
            <person name="Wortman J."/>
            <person name="Nusbaum C."/>
            <person name="Birren B."/>
        </authorList>
    </citation>
    <scope>NUCLEOTIDE SEQUENCE [LARGE SCALE GENOMIC DNA]</scope>
    <source>
        <strain evidence="1 2">Mauritania I</strain>
    </source>
</reference>
<proteinExistence type="predicted"/>
<gene>
    <name evidence="1" type="ORF">PVMG_06056</name>
</gene>
<accession>A0A0J9VQZ1</accession>
<dbReference type="AlphaFoldDB" id="A0A0J9VQZ1"/>
<name>A0A0J9VQZ1_PLAVI</name>
<dbReference type="Proteomes" id="UP000053776">
    <property type="component" value="Unassembled WGS sequence"/>
</dbReference>
<protein>
    <recommendedName>
        <fullName evidence="3">VIR protein</fullName>
    </recommendedName>
</protein>
<evidence type="ECO:0008006" key="3">
    <source>
        <dbReference type="Google" id="ProtNLM"/>
    </source>
</evidence>
<dbReference type="EMBL" id="KQ235138">
    <property type="protein sequence ID" value="KMZ89788.1"/>
    <property type="molecule type" value="Genomic_DNA"/>
</dbReference>
<sequence length="399" mass="46339">MNKLQIKINTYLSYDCYDKLKYYFDRTKLTDSAEKYLETSIQKFNNKPRNLNADDKLFRKFANYLEGDGAFLRHDSKVTCNYINFWLNDQVKGPYNHIYGSKFQLFIDFAKHFGMERKNNNKLNHSCEGYIKKLDGYEYRVRKILYDLYYWYIEHKWRVQFTLQDPLCSNISLIHSQSTNAKGYIEKDEDLKKLIKELKDIIQREKPNEQKCKNYNIPNFMLPDVIIPPKVEEQETERNRLITGDPSPKDQRTHLGQGIDVSVTDDKSLVLETEQLAQEPALPEHQRVINVDMNPLEVSYGQQLHTNFQPEEKILKTLSQGEQAYRTRSTRTRLSEEEIASADQNLHQLEDTHGTKGNKGGMFGTIGESVINLLGDVEPAPILGVSGGMGALFLLFKVL</sequence>
<organism evidence="1 2">
    <name type="scientific">Plasmodium vivax Mauritania I</name>
    <dbReference type="NCBI Taxonomy" id="1035515"/>
    <lineage>
        <taxon>Eukaryota</taxon>
        <taxon>Sar</taxon>
        <taxon>Alveolata</taxon>
        <taxon>Apicomplexa</taxon>
        <taxon>Aconoidasida</taxon>
        <taxon>Haemosporida</taxon>
        <taxon>Plasmodiidae</taxon>
        <taxon>Plasmodium</taxon>
        <taxon>Plasmodium (Plasmodium)</taxon>
    </lineage>
</organism>